<dbReference type="InterPro" id="IPR044661">
    <property type="entry name" value="MED15a/b/c-like"/>
</dbReference>
<feature type="compositionally biased region" description="Polar residues" evidence="1">
    <location>
        <begin position="680"/>
        <end position="693"/>
    </location>
</feature>
<keyword evidence="3" id="KW-1185">Reference proteome</keyword>
<dbReference type="STRING" id="3469.A0A4Y7IQ27"/>
<evidence type="ECO:0000313" key="3">
    <source>
        <dbReference type="Proteomes" id="UP000316621"/>
    </source>
</evidence>
<dbReference type="EMBL" id="CM010716">
    <property type="protein sequence ID" value="RZC49821.1"/>
    <property type="molecule type" value="Genomic_DNA"/>
</dbReference>
<gene>
    <name evidence="2" type="ORF">C5167_018240</name>
</gene>
<name>A0A4Y7IQ27_PAPSO</name>
<dbReference type="PANTHER" id="PTHR33137:SF4">
    <property type="entry name" value="MEDIATOR OF RNA POLYMERASE II TRANSCRIPTION SUBUNIT 15A-RELATED"/>
    <property type="match status" value="1"/>
</dbReference>
<accession>A0A4Y7IQ27</accession>
<proteinExistence type="predicted"/>
<dbReference type="Gramene" id="RZC49821">
    <property type="protein sequence ID" value="RZC49821"/>
    <property type="gene ID" value="C5167_018240"/>
</dbReference>
<dbReference type="PANTHER" id="PTHR33137">
    <property type="entry name" value="MEDIATOR OF RNA POLYMERASE II TRANSCRIPTION SUBUNIT 15A-RELATED"/>
    <property type="match status" value="1"/>
</dbReference>
<reference evidence="2 3" key="1">
    <citation type="journal article" date="2018" name="Science">
        <title>The opium poppy genome and morphinan production.</title>
        <authorList>
            <person name="Guo L."/>
            <person name="Winzer T."/>
            <person name="Yang X."/>
            <person name="Li Y."/>
            <person name="Ning Z."/>
            <person name="He Z."/>
            <person name="Teodor R."/>
            <person name="Lu Y."/>
            <person name="Bowser T.A."/>
            <person name="Graham I.A."/>
            <person name="Ye K."/>
        </authorList>
    </citation>
    <scope>NUCLEOTIDE SEQUENCE [LARGE SCALE GENOMIC DNA]</scope>
    <source>
        <strain evidence="3">cv. HN1</strain>
        <tissue evidence="2">Leaves</tissue>
    </source>
</reference>
<dbReference type="Proteomes" id="UP000316621">
    <property type="component" value="Chromosome 2"/>
</dbReference>
<evidence type="ECO:0000313" key="2">
    <source>
        <dbReference type="EMBL" id="RZC49821.1"/>
    </source>
</evidence>
<sequence length="728" mass="82197">MGEQSEIKKRIDFLIEMYIPRLDIMLAWLRPRIEQLPSENFPFHMLPEEIEFLRKFVVGLEKEQSFLQRSQNYCQYSMDAVIRWEKRLVGNMNMPNLMAALQLPLLQIPQLKSGTPLQSTNLPSSTLSSCTTLASSDTPASVDTISSSGTSVDELTEITNKYNFMKEAYIPLLDEMLRRLGCRIQQLPISSENLPSHLEPDEIVYIKKYKTDLEKARYMLQISQGPRGFMEDVIIWEKQFGRYLNLPNVMAAIQLPGDLLSQLQNPQLKQHDSNQNNPEKSVSTLTPIERLVRAVDISSPKALSAAINDIRSVVSMTDVFAGAGAHPGEGGARSFFHENLSSTTSGHVERRNFKVIKNVDEKTLKQCYSVESSSGFEVNHVLVEEVGEMNYVLINTKLSISDKSITLASGAGEDVEGMIINCTFSPISRSSSTEKFPALPMWFLIPANDPLCTPVPLDCVHDSQSHDYAYEYLLADAKNKFYQSLRWIPELTLMEMAESWDRCADAAYSDHARRMENIEDYVDFFQNPQQHFLNKLHLNQHFETDTEHAWISESESSQADLMEELKTLTMESPFRSTLKEKITSASALLVDPDEIKKDLAIIRWNEWSIDSVQIHRSGAQQQQSVSSPVEEERRYSIKFVDSAEKTKKQVKAKKKKVSPDSNTPAATTVQVLTDISNLPSAAANLNPSNSKQVQAKKKKIPQDSDMGGKSKKTKSGALDWLFSDLVNC</sequence>
<dbReference type="AlphaFoldDB" id="A0A4Y7IQ27"/>
<dbReference type="GO" id="GO:0003713">
    <property type="term" value="F:transcription coactivator activity"/>
    <property type="evidence" value="ECO:0007669"/>
    <property type="project" value="InterPro"/>
</dbReference>
<feature type="region of interest" description="Disordered" evidence="1">
    <location>
        <begin position="680"/>
        <end position="714"/>
    </location>
</feature>
<dbReference type="GO" id="GO:0031490">
    <property type="term" value="F:chromatin DNA binding"/>
    <property type="evidence" value="ECO:0007669"/>
    <property type="project" value="InterPro"/>
</dbReference>
<protein>
    <submittedName>
        <fullName evidence="2">Uncharacterized protein</fullName>
    </submittedName>
</protein>
<evidence type="ECO:0000256" key="1">
    <source>
        <dbReference type="SAM" id="MobiDB-lite"/>
    </source>
</evidence>
<organism evidence="2 3">
    <name type="scientific">Papaver somniferum</name>
    <name type="common">Opium poppy</name>
    <dbReference type="NCBI Taxonomy" id="3469"/>
    <lineage>
        <taxon>Eukaryota</taxon>
        <taxon>Viridiplantae</taxon>
        <taxon>Streptophyta</taxon>
        <taxon>Embryophyta</taxon>
        <taxon>Tracheophyta</taxon>
        <taxon>Spermatophyta</taxon>
        <taxon>Magnoliopsida</taxon>
        <taxon>Ranunculales</taxon>
        <taxon>Papaveraceae</taxon>
        <taxon>Papaveroideae</taxon>
        <taxon>Papaver</taxon>
    </lineage>
</organism>